<comment type="caution">
    <text evidence="1">The sequence shown here is derived from an EMBL/GenBank/DDBJ whole genome shotgun (WGS) entry which is preliminary data.</text>
</comment>
<sequence>MVERCCDEVGEVGRKERYGVEHIVGKDLL</sequence>
<protein>
    <submittedName>
        <fullName evidence="1">Uncharacterized protein</fullName>
    </submittedName>
</protein>
<organism evidence="1">
    <name type="scientific">marine sediment metagenome</name>
    <dbReference type="NCBI Taxonomy" id="412755"/>
    <lineage>
        <taxon>unclassified sequences</taxon>
        <taxon>metagenomes</taxon>
        <taxon>ecological metagenomes</taxon>
    </lineage>
</organism>
<dbReference type="AlphaFoldDB" id="A0A0F9GDG9"/>
<accession>A0A0F9GDG9</accession>
<proteinExistence type="predicted"/>
<evidence type="ECO:0000313" key="1">
    <source>
        <dbReference type="EMBL" id="KKL96864.1"/>
    </source>
</evidence>
<reference evidence="1" key="1">
    <citation type="journal article" date="2015" name="Nature">
        <title>Complex archaea that bridge the gap between prokaryotes and eukaryotes.</title>
        <authorList>
            <person name="Spang A."/>
            <person name="Saw J.H."/>
            <person name="Jorgensen S.L."/>
            <person name="Zaremba-Niedzwiedzka K."/>
            <person name="Martijn J."/>
            <person name="Lind A.E."/>
            <person name="van Eijk R."/>
            <person name="Schleper C."/>
            <person name="Guy L."/>
            <person name="Ettema T.J."/>
        </authorList>
    </citation>
    <scope>NUCLEOTIDE SEQUENCE</scope>
</reference>
<dbReference type="EMBL" id="LAZR01018316">
    <property type="protein sequence ID" value="KKL96864.1"/>
    <property type="molecule type" value="Genomic_DNA"/>
</dbReference>
<name>A0A0F9GDG9_9ZZZZ</name>
<gene>
    <name evidence="1" type="ORF">LCGC14_1840230</name>
</gene>